<dbReference type="PANTHER" id="PTHR30502">
    <property type="entry name" value="2-KETO-3-DEOXY-L-RHAMNONATE ALDOLASE"/>
    <property type="match status" value="1"/>
</dbReference>
<dbReference type="InterPro" id="IPR050251">
    <property type="entry name" value="HpcH-HpaI_aldolase"/>
</dbReference>
<evidence type="ECO:0000256" key="2">
    <source>
        <dbReference type="ARBA" id="ARBA00022723"/>
    </source>
</evidence>
<dbReference type="Pfam" id="PF03328">
    <property type="entry name" value="HpcH_HpaI"/>
    <property type="match status" value="1"/>
</dbReference>
<dbReference type="RefSeq" id="WP_249304318.1">
    <property type="nucleotide sequence ID" value="NZ_CP060634.1"/>
</dbReference>
<keyword evidence="2" id="KW-0479">Metal-binding</keyword>
<dbReference type="GO" id="GO:0016832">
    <property type="term" value="F:aldehyde-lyase activity"/>
    <property type="evidence" value="ECO:0007669"/>
    <property type="project" value="TreeGrafter"/>
</dbReference>
<evidence type="ECO:0000256" key="3">
    <source>
        <dbReference type="ARBA" id="ARBA00023239"/>
    </source>
</evidence>
<evidence type="ECO:0000256" key="1">
    <source>
        <dbReference type="ARBA" id="ARBA00005568"/>
    </source>
</evidence>
<keyword evidence="6" id="KW-1185">Reference proteome</keyword>
<dbReference type="InterPro" id="IPR005000">
    <property type="entry name" value="Aldolase/citrate-lyase_domain"/>
</dbReference>
<comment type="similarity">
    <text evidence="1">Belongs to the HpcH/HpaI aldolase family.</text>
</comment>
<dbReference type="Gene3D" id="3.20.20.60">
    <property type="entry name" value="Phosphoenolpyruvate-binding domains"/>
    <property type="match status" value="1"/>
</dbReference>
<proteinExistence type="inferred from homology"/>
<dbReference type="EMBL" id="CP060634">
    <property type="protein sequence ID" value="QNM06692.1"/>
    <property type="molecule type" value="Genomic_DNA"/>
</dbReference>
<dbReference type="AlphaFoldDB" id="A0A7G9G7B0"/>
<organism evidence="5 6">
    <name type="scientific">Qiania dongpingensis</name>
    <dbReference type="NCBI Taxonomy" id="2763669"/>
    <lineage>
        <taxon>Bacteria</taxon>
        <taxon>Bacillati</taxon>
        <taxon>Bacillota</taxon>
        <taxon>Clostridia</taxon>
        <taxon>Lachnospirales</taxon>
        <taxon>Lachnospiraceae</taxon>
        <taxon>Qiania</taxon>
    </lineage>
</organism>
<name>A0A7G9G7B0_9FIRM</name>
<dbReference type="InterPro" id="IPR040442">
    <property type="entry name" value="Pyrv_kinase-like_dom_sf"/>
</dbReference>
<sequence>MKENKLRYLLDNNLPSVATRVESVWPTIVEIVGSTGKYDYIEFVAEYAPYNLSDFENICRATELYNMSSMIKVDFQNRAFVAQKAMASGFQSVLLVDHKTPDEVRESLHVLKPDRPQDMGRFGYPNSRWIGYQPHNAQMDYADMVKNTVVALMIEKKEAMDNIEEICSIPGVDMVQFGPSDYSMSCGYNMKDHLDECKAAERKMIEVALKHGVQPRCEIYTAEDAQYYIDLGVKHFCIGDELKIVTTYWSQTGEAMRAAADKLK</sequence>
<evidence type="ECO:0000313" key="6">
    <source>
        <dbReference type="Proteomes" id="UP000515823"/>
    </source>
</evidence>
<dbReference type="InterPro" id="IPR015813">
    <property type="entry name" value="Pyrv/PenolPyrv_kinase-like_dom"/>
</dbReference>
<evidence type="ECO:0000259" key="4">
    <source>
        <dbReference type="Pfam" id="PF03328"/>
    </source>
</evidence>
<feature type="domain" description="HpcH/HpaI aldolase/citrate lyase" evidence="4">
    <location>
        <begin position="38"/>
        <end position="224"/>
    </location>
</feature>
<gene>
    <name evidence="5" type="ORF">H9Q78_06150</name>
</gene>
<dbReference type="KEGG" id="qdo:H9Q78_06150"/>
<reference evidence="5 6" key="1">
    <citation type="submission" date="2020-08" db="EMBL/GenBank/DDBJ databases">
        <authorList>
            <person name="Liu C."/>
            <person name="Sun Q."/>
        </authorList>
    </citation>
    <scope>NUCLEOTIDE SEQUENCE [LARGE SCALE GENOMIC DNA]</scope>
    <source>
        <strain evidence="5 6">NSJ-38</strain>
    </source>
</reference>
<evidence type="ECO:0000313" key="5">
    <source>
        <dbReference type="EMBL" id="QNM06692.1"/>
    </source>
</evidence>
<dbReference type="GO" id="GO:0005737">
    <property type="term" value="C:cytoplasm"/>
    <property type="evidence" value="ECO:0007669"/>
    <property type="project" value="TreeGrafter"/>
</dbReference>
<dbReference type="GO" id="GO:0046872">
    <property type="term" value="F:metal ion binding"/>
    <property type="evidence" value="ECO:0007669"/>
    <property type="project" value="UniProtKB-KW"/>
</dbReference>
<dbReference type="SUPFAM" id="SSF51621">
    <property type="entry name" value="Phosphoenolpyruvate/pyruvate domain"/>
    <property type="match status" value="1"/>
</dbReference>
<accession>A0A7G9G7B0</accession>
<protein>
    <submittedName>
        <fullName evidence="5">2,4-dihydroxyhept-2-ene-1,7-dioic acid aldolase</fullName>
    </submittedName>
</protein>
<dbReference type="Proteomes" id="UP000515823">
    <property type="component" value="Chromosome"/>
</dbReference>
<keyword evidence="3" id="KW-0456">Lyase</keyword>
<dbReference type="PANTHER" id="PTHR30502:SF0">
    <property type="entry name" value="PHOSPHOENOLPYRUVATE CARBOXYLASE FAMILY PROTEIN"/>
    <property type="match status" value="1"/>
</dbReference>